<evidence type="ECO:0000313" key="4">
    <source>
        <dbReference type="Proteomes" id="UP000010366"/>
    </source>
</evidence>
<dbReference type="RefSeq" id="WP_015160554.1">
    <property type="nucleotide sequence ID" value="NC_019697.1"/>
</dbReference>
<dbReference type="InterPro" id="IPR036388">
    <property type="entry name" value="WH-like_DNA-bd_sf"/>
</dbReference>
<organism evidence="3 4">
    <name type="scientific">Chamaesiphon minutus (strain ATCC 27169 / PCC 6605)</name>
    <dbReference type="NCBI Taxonomy" id="1173020"/>
    <lineage>
        <taxon>Bacteria</taxon>
        <taxon>Bacillati</taxon>
        <taxon>Cyanobacteriota</taxon>
        <taxon>Cyanophyceae</taxon>
        <taxon>Gomontiellales</taxon>
        <taxon>Chamaesiphonaceae</taxon>
        <taxon>Chamaesiphon</taxon>
    </lineage>
</organism>
<dbReference type="HOGENOM" id="CLU_076083_0_1_3"/>
<keyword evidence="4" id="KW-1185">Reference proteome</keyword>
<keyword evidence="3" id="KW-0255">Endonuclease</keyword>
<dbReference type="eggNOG" id="ENOG502Z9E1">
    <property type="taxonomic scope" value="Bacteria"/>
</dbReference>
<evidence type="ECO:0000259" key="2">
    <source>
        <dbReference type="Pfam" id="PF08722"/>
    </source>
</evidence>
<dbReference type="KEGG" id="cmp:Cha6605_3429"/>
<dbReference type="InterPro" id="IPR011856">
    <property type="entry name" value="tRNA_endonuc-like_dom_sf"/>
</dbReference>
<dbReference type="Gene3D" id="3.40.1350.10">
    <property type="match status" value="1"/>
</dbReference>
<dbReference type="InterPro" id="IPR014833">
    <property type="entry name" value="TnsA_N"/>
</dbReference>
<feature type="domain" description="TnsA endonuclease C-terminal" evidence="1">
    <location>
        <begin position="171"/>
        <end position="253"/>
    </location>
</feature>
<dbReference type="Gene3D" id="1.10.10.10">
    <property type="entry name" value="Winged helix-like DNA-binding domain superfamily/Winged helix DNA-binding domain"/>
    <property type="match status" value="1"/>
</dbReference>
<reference evidence="3" key="1">
    <citation type="submission" date="2012-05" db="EMBL/GenBank/DDBJ databases">
        <title>Finished chromosome of genome of Chamaesiphon sp. PCC 6605.</title>
        <authorList>
            <consortium name="US DOE Joint Genome Institute"/>
            <person name="Gugger M."/>
            <person name="Coursin T."/>
            <person name="Rippka R."/>
            <person name="Tandeau De Marsac N."/>
            <person name="Huntemann M."/>
            <person name="Wei C.-L."/>
            <person name="Han J."/>
            <person name="Detter J.C."/>
            <person name="Han C."/>
            <person name="Tapia R."/>
            <person name="Chen A."/>
            <person name="Kyrpides N."/>
            <person name="Mavromatis K."/>
            <person name="Markowitz V."/>
            <person name="Szeto E."/>
            <person name="Ivanova N."/>
            <person name="Pagani I."/>
            <person name="Pati A."/>
            <person name="Goodwin L."/>
            <person name="Nordberg H.P."/>
            <person name="Cantor M.N."/>
            <person name="Hua S.X."/>
            <person name="Woyke T."/>
            <person name="Kerfeld C.A."/>
        </authorList>
    </citation>
    <scope>NUCLEOTIDE SEQUENCE [LARGE SCALE GENOMIC DNA]</scope>
    <source>
        <strain evidence="3">PCC 6605</strain>
    </source>
</reference>
<gene>
    <name evidence="3" type="ORF">Cha6605_3429</name>
</gene>
<dbReference type="EMBL" id="CP003600">
    <property type="protein sequence ID" value="AFY94423.1"/>
    <property type="molecule type" value="Genomic_DNA"/>
</dbReference>
<dbReference type="AlphaFoldDB" id="K9UIE8"/>
<evidence type="ECO:0000259" key="1">
    <source>
        <dbReference type="Pfam" id="PF08721"/>
    </source>
</evidence>
<dbReference type="STRING" id="1173020.Cha6605_3429"/>
<evidence type="ECO:0000313" key="3">
    <source>
        <dbReference type="EMBL" id="AFY94423.1"/>
    </source>
</evidence>
<keyword evidence="3" id="KW-0540">Nuclease</keyword>
<feature type="domain" description="TnsA endonuclease N-terminal" evidence="2">
    <location>
        <begin position="74"/>
        <end position="169"/>
    </location>
</feature>
<sequence>MVRSKRDWTEEKLDRYMKEGRGHGIGRDYNPWIKVSDFSSSGRVSRVLGWKTSREHHFMSDGETRLFYLFEWSDRIVDIREQFPLLDRELCFKIAEDMGVEYPKDPKSGAPYVLSTDFMLTVTHKGKNTYEARTFKPSKSLNNKRTAMKLELERRYYAIKEIDWKIVTEKDIPKLMIKNVEWIHSSHKLEGNKEANKEELHHIIKILRSKLETDTTTVGKVVNDLDIEMNVGLGTSLYLFKYLVANKLISVDMLTEKSLTFFPTKDLKFN</sequence>
<name>K9UIE8_CHAP6</name>
<protein>
    <submittedName>
        <fullName evidence="3">TnsA endonuclease</fullName>
    </submittedName>
</protein>
<dbReference type="OrthoDB" id="5291587at2"/>
<dbReference type="GO" id="GO:0003676">
    <property type="term" value="F:nucleic acid binding"/>
    <property type="evidence" value="ECO:0007669"/>
    <property type="project" value="InterPro"/>
</dbReference>
<dbReference type="InterPro" id="IPR011335">
    <property type="entry name" value="Restrct_endonuc-II-like"/>
</dbReference>
<dbReference type="Pfam" id="PF08722">
    <property type="entry name" value="Tn7_TnsA-like_N"/>
    <property type="match status" value="1"/>
</dbReference>
<accession>K9UIE8</accession>
<dbReference type="SUPFAM" id="SSF52980">
    <property type="entry name" value="Restriction endonuclease-like"/>
    <property type="match status" value="1"/>
</dbReference>
<proteinExistence type="predicted"/>
<keyword evidence="3" id="KW-0378">Hydrolase</keyword>
<dbReference type="InterPro" id="IPR014832">
    <property type="entry name" value="TnsA_C"/>
</dbReference>
<dbReference type="Pfam" id="PF08721">
    <property type="entry name" value="Tn7_Tnp_TnsA_C"/>
    <property type="match status" value="1"/>
</dbReference>
<dbReference type="Proteomes" id="UP000010366">
    <property type="component" value="Chromosome"/>
</dbReference>
<dbReference type="GO" id="GO:0004519">
    <property type="term" value="F:endonuclease activity"/>
    <property type="evidence" value="ECO:0007669"/>
    <property type="project" value="UniProtKB-KW"/>
</dbReference>
<dbReference type="CDD" id="cd22362">
    <property type="entry name" value="TnsA_endonuclease-like"/>
    <property type="match status" value="1"/>
</dbReference>